<sequence length="374" mass="41283">MPSNPDVILNSIDILNFKNIASATLEFSNGVNCLLGMNGMGKSNLLEAIHFLCMARPMNPLPDNALIRHGEEMLIVKGNFASDSGNADTIACGITKGKGKSLKRNGKEYRRFSEHIGRYPIVTVTPGDSMLISGAAEERRKLMDMVISQADAEYLAQLIRYNRSLESRNRMLRAGVRDALLFESVEAGIIDAAAVIFATREKWITTIAPKVEDCYARLSGQRERVEIAYASQLKGKSMAELLEERRQKDAILGYTSAGIHRDDIDTRLDGYSLRKLGSQGQVKTFAIALRLAIFDFLKEAGASTPLLLLDDIFDKLDSHRVENIMHEVTGNSTFGQIFITDTNRKHLDDILAGVEGPCAMLNVKDGAFSPINIK</sequence>
<comment type="caution">
    <text evidence="1">The sequence shown here is derived from an EMBL/GenBank/DDBJ whole genome shotgun (WGS) entry which is preliminary data.</text>
</comment>
<protein>
    <submittedName>
        <fullName evidence="1">DNA replication/repair protein RecF</fullName>
    </submittedName>
</protein>
<accession>A0AC61RC06</accession>
<evidence type="ECO:0000313" key="2">
    <source>
        <dbReference type="Proteomes" id="UP000306319"/>
    </source>
</evidence>
<gene>
    <name evidence="1" type="ORF">E5331_12585</name>
</gene>
<dbReference type="EMBL" id="SRYB01000019">
    <property type="protein sequence ID" value="TGY77837.1"/>
    <property type="molecule type" value="Genomic_DNA"/>
</dbReference>
<evidence type="ECO:0000313" key="1">
    <source>
        <dbReference type="EMBL" id="TGY77837.1"/>
    </source>
</evidence>
<keyword evidence="2" id="KW-1185">Reference proteome</keyword>
<dbReference type="Proteomes" id="UP000306319">
    <property type="component" value="Unassembled WGS sequence"/>
</dbReference>
<reference evidence="1" key="1">
    <citation type="submission" date="2019-04" db="EMBL/GenBank/DDBJ databases">
        <title>Microbes associate with the intestines of laboratory mice.</title>
        <authorList>
            <person name="Navarre W."/>
            <person name="Wong E."/>
            <person name="Huang K."/>
            <person name="Tropini C."/>
            <person name="Ng K."/>
            <person name="Yu B."/>
        </authorList>
    </citation>
    <scope>NUCLEOTIDE SEQUENCE</scope>
    <source>
        <strain evidence="1">NM04_E33</strain>
    </source>
</reference>
<name>A0AC61RC06_9BACT</name>
<proteinExistence type="predicted"/>
<organism evidence="1 2">
    <name type="scientific">Lepagella muris</name>
    <dbReference type="NCBI Taxonomy" id="3032870"/>
    <lineage>
        <taxon>Bacteria</taxon>
        <taxon>Pseudomonadati</taxon>
        <taxon>Bacteroidota</taxon>
        <taxon>Bacteroidia</taxon>
        <taxon>Bacteroidales</taxon>
        <taxon>Muribaculaceae</taxon>
        <taxon>Lepagella</taxon>
    </lineage>
</organism>